<evidence type="ECO:0000313" key="1">
    <source>
        <dbReference type="EMBL" id="MFC0243661.1"/>
    </source>
</evidence>
<dbReference type="RefSeq" id="WP_378392861.1">
    <property type="nucleotide sequence ID" value="NZ_JBHLWM010000012.1"/>
</dbReference>
<evidence type="ECO:0000313" key="2">
    <source>
        <dbReference type="Proteomes" id="UP001589775"/>
    </source>
</evidence>
<dbReference type="Gene3D" id="2.30.30.30">
    <property type="match status" value="1"/>
</dbReference>
<name>A0ABV6EZJ9_9BRAD</name>
<proteinExistence type="predicted"/>
<gene>
    <name evidence="1" type="ORF">ACFFJ6_24475</name>
</gene>
<sequence>MNMAVRPIESDVQALVAKAEELPRSGEFQLLPYYLLAVRSWKELDVVDSYRRRGFRAFWPNYQVMKPSRVVSNGRRALCHRRVGIIAGCVFVQLRQSDHASPLPMADGILGAFGPIRSHNGEPLWIGDADVRIIKLIEAGLNTPPAPGLPAKTFKAGEKVRFVDDVEARWGAGVVVRLALQGRIVVEIDAMGRKTEITVAAHQIERT</sequence>
<reference evidence="1 2" key="1">
    <citation type="submission" date="2024-09" db="EMBL/GenBank/DDBJ databases">
        <authorList>
            <person name="Sun Q."/>
            <person name="Mori K."/>
        </authorList>
    </citation>
    <scope>NUCLEOTIDE SEQUENCE [LARGE SCALE GENOMIC DNA]</scope>
    <source>
        <strain evidence="1 2">KCTC 23279</strain>
    </source>
</reference>
<accession>A0ABV6EZJ9</accession>
<keyword evidence="2" id="KW-1185">Reference proteome</keyword>
<comment type="caution">
    <text evidence="1">The sequence shown here is derived from an EMBL/GenBank/DDBJ whole genome shotgun (WGS) entry which is preliminary data.</text>
</comment>
<protein>
    <submittedName>
        <fullName evidence="1">Transcription termination/antitermination protein NusG</fullName>
    </submittedName>
</protein>
<organism evidence="1 2">
    <name type="scientific">Rhodopseudomonas telluris</name>
    <dbReference type="NCBI Taxonomy" id="644215"/>
    <lineage>
        <taxon>Bacteria</taxon>
        <taxon>Pseudomonadati</taxon>
        <taxon>Pseudomonadota</taxon>
        <taxon>Alphaproteobacteria</taxon>
        <taxon>Hyphomicrobiales</taxon>
        <taxon>Nitrobacteraceae</taxon>
        <taxon>Rhodopseudomonas</taxon>
    </lineage>
</organism>
<dbReference type="EMBL" id="JBHLWM010000012">
    <property type="protein sequence ID" value="MFC0243661.1"/>
    <property type="molecule type" value="Genomic_DNA"/>
</dbReference>
<dbReference type="InterPro" id="IPR014722">
    <property type="entry name" value="Rib_uL2_dom2"/>
</dbReference>
<dbReference type="Proteomes" id="UP001589775">
    <property type="component" value="Unassembled WGS sequence"/>
</dbReference>